<protein>
    <recommendedName>
        <fullName evidence="7">5'-nucleotidase SurE</fullName>
        <ecNumber evidence="7">3.1.3.5</ecNumber>
    </recommendedName>
    <alternativeName>
        <fullName evidence="7">Nucleoside 5'-monophosphate phosphohydrolase</fullName>
    </alternativeName>
</protein>
<dbReference type="PANTHER" id="PTHR30457:SF12">
    <property type="entry name" value="5'_3'-NUCLEOTIDASE SURE"/>
    <property type="match status" value="1"/>
</dbReference>
<dbReference type="EMBL" id="JARUJP010000035">
    <property type="protein sequence ID" value="MDW8802982.1"/>
    <property type="molecule type" value="Genomic_DNA"/>
</dbReference>
<dbReference type="NCBIfam" id="NF010543">
    <property type="entry name" value="PRK13933.1"/>
    <property type="match status" value="1"/>
</dbReference>
<dbReference type="InterPro" id="IPR036523">
    <property type="entry name" value="SurE-like_sf"/>
</dbReference>
<evidence type="ECO:0000256" key="5">
    <source>
        <dbReference type="ARBA" id="ARBA00022741"/>
    </source>
</evidence>
<keyword evidence="6 7" id="KW-0378">Hydrolase</keyword>
<dbReference type="GO" id="GO:0008254">
    <property type="term" value="F:3'-nucleotidase activity"/>
    <property type="evidence" value="ECO:0007669"/>
    <property type="project" value="UniProtKB-EC"/>
</dbReference>
<keyword evidence="10" id="KW-1185">Reference proteome</keyword>
<reference evidence="9 10" key="1">
    <citation type="submission" date="2023-04" db="EMBL/GenBank/DDBJ databases">
        <title>Clostridium tannerae sp. nov., isolated from the fecal material of an alpaca.</title>
        <authorList>
            <person name="Miller S."/>
            <person name="Hendry M."/>
            <person name="King J."/>
            <person name="Sankaranarayanan K."/>
            <person name="Lawson P.A."/>
        </authorList>
    </citation>
    <scope>NUCLEOTIDE SEQUENCE [LARGE SCALE GENOMIC DNA]</scope>
    <source>
        <strain evidence="9 10">A1-XYC3</strain>
    </source>
</reference>
<keyword evidence="3 7" id="KW-0963">Cytoplasm</keyword>
<organism evidence="9 10">
    <name type="scientific">Clostridium tanneri</name>
    <dbReference type="NCBI Taxonomy" id="3037988"/>
    <lineage>
        <taxon>Bacteria</taxon>
        <taxon>Bacillati</taxon>
        <taxon>Bacillota</taxon>
        <taxon>Clostridia</taxon>
        <taxon>Eubacteriales</taxon>
        <taxon>Clostridiaceae</taxon>
        <taxon>Clostridium</taxon>
    </lineage>
</organism>
<dbReference type="Gene3D" id="3.40.1210.10">
    <property type="entry name" value="Survival protein SurE-like phosphatase/nucleotidase"/>
    <property type="match status" value="1"/>
</dbReference>
<dbReference type="InterPro" id="IPR030048">
    <property type="entry name" value="SurE"/>
</dbReference>
<evidence type="ECO:0000256" key="1">
    <source>
        <dbReference type="ARBA" id="ARBA00000815"/>
    </source>
</evidence>
<gene>
    <name evidence="7 9" type="primary">surE</name>
    <name evidence="9" type="ORF">P8V03_17740</name>
</gene>
<accession>A0ABU4JXU4</accession>
<comment type="function">
    <text evidence="7">Nucleotidase that shows phosphatase activity on nucleoside 5'-monophosphates.</text>
</comment>
<evidence type="ECO:0000256" key="2">
    <source>
        <dbReference type="ARBA" id="ARBA00011062"/>
    </source>
</evidence>
<comment type="cofactor">
    <cofactor evidence="7">
        <name>a divalent metal cation</name>
        <dbReference type="ChEBI" id="CHEBI:60240"/>
    </cofactor>
    <text evidence="7">Binds 1 divalent metal cation per subunit.</text>
</comment>
<dbReference type="Pfam" id="PF01975">
    <property type="entry name" value="SurE"/>
    <property type="match status" value="1"/>
</dbReference>
<evidence type="ECO:0000256" key="4">
    <source>
        <dbReference type="ARBA" id="ARBA00022723"/>
    </source>
</evidence>
<feature type="binding site" evidence="7">
    <location>
        <position position="39"/>
    </location>
    <ligand>
        <name>a divalent metal cation</name>
        <dbReference type="ChEBI" id="CHEBI:60240"/>
    </ligand>
</feature>
<dbReference type="RefSeq" id="WP_318799182.1">
    <property type="nucleotide sequence ID" value="NZ_JARUJP010000035.1"/>
</dbReference>
<comment type="similarity">
    <text evidence="2 7">Belongs to the SurE nucleotidase family.</text>
</comment>
<feature type="domain" description="Survival protein SurE-like phosphatase/nucleotidase" evidence="8">
    <location>
        <begin position="4"/>
        <end position="189"/>
    </location>
</feature>
<comment type="subcellular location">
    <subcellularLocation>
        <location evidence="7">Cytoplasm</location>
    </subcellularLocation>
</comment>
<dbReference type="InterPro" id="IPR002828">
    <property type="entry name" value="SurE-like_Pase/nucleotidase"/>
</dbReference>
<evidence type="ECO:0000259" key="8">
    <source>
        <dbReference type="Pfam" id="PF01975"/>
    </source>
</evidence>
<dbReference type="EC" id="3.1.3.5" evidence="7"/>
<dbReference type="HAMAP" id="MF_00060">
    <property type="entry name" value="SurE"/>
    <property type="match status" value="1"/>
</dbReference>
<sequence>MKLLLTNDDGINAKGLHALARELEKNHELIIAAPNSQRSACGHSITIHEPLYVKEVKIDGIKSKAYSVSGTPADCVRVALDKLMDRKVDMVISGINNGYNLGTDVIYSGTVSAAIEAAIYKIPSMAVSTDITEEVEKYEIAASYASRILSIAKDKYNKDDVVLNLNVPLVPVEEIKGIKVCRVGGKTYDNYFIEKLGENDDRIYELKGKLNEPNNEETDVHYIKEGYVTLTPLHYDLTNFNILNEVGKIFNKQ</sequence>
<evidence type="ECO:0000256" key="3">
    <source>
        <dbReference type="ARBA" id="ARBA00022490"/>
    </source>
</evidence>
<dbReference type="SUPFAM" id="SSF64167">
    <property type="entry name" value="SurE-like"/>
    <property type="match status" value="1"/>
</dbReference>
<proteinExistence type="inferred from homology"/>
<keyword evidence="4 7" id="KW-0479">Metal-binding</keyword>
<evidence type="ECO:0000313" key="9">
    <source>
        <dbReference type="EMBL" id="MDW8802982.1"/>
    </source>
</evidence>
<dbReference type="NCBIfam" id="TIGR00087">
    <property type="entry name" value="surE"/>
    <property type="match status" value="1"/>
</dbReference>
<evidence type="ECO:0000313" key="10">
    <source>
        <dbReference type="Proteomes" id="UP001281656"/>
    </source>
</evidence>
<comment type="caution">
    <text evidence="9">The sequence shown here is derived from an EMBL/GenBank/DDBJ whole genome shotgun (WGS) entry which is preliminary data.</text>
</comment>
<name>A0ABU4JXU4_9CLOT</name>
<feature type="binding site" evidence="7">
    <location>
        <position position="8"/>
    </location>
    <ligand>
        <name>a divalent metal cation</name>
        <dbReference type="ChEBI" id="CHEBI:60240"/>
    </ligand>
</feature>
<comment type="catalytic activity">
    <reaction evidence="1 7">
        <text>a ribonucleoside 5'-phosphate + H2O = a ribonucleoside + phosphate</text>
        <dbReference type="Rhea" id="RHEA:12484"/>
        <dbReference type="ChEBI" id="CHEBI:15377"/>
        <dbReference type="ChEBI" id="CHEBI:18254"/>
        <dbReference type="ChEBI" id="CHEBI:43474"/>
        <dbReference type="ChEBI" id="CHEBI:58043"/>
        <dbReference type="EC" id="3.1.3.5"/>
    </reaction>
</comment>
<feature type="binding site" evidence="7">
    <location>
        <position position="9"/>
    </location>
    <ligand>
        <name>a divalent metal cation</name>
        <dbReference type="ChEBI" id="CHEBI:60240"/>
    </ligand>
</feature>
<dbReference type="PANTHER" id="PTHR30457">
    <property type="entry name" value="5'-NUCLEOTIDASE SURE"/>
    <property type="match status" value="1"/>
</dbReference>
<evidence type="ECO:0000256" key="7">
    <source>
        <dbReference type="HAMAP-Rule" id="MF_00060"/>
    </source>
</evidence>
<evidence type="ECO:0000256" key="6">
    <source>
        <dbReference type="ARBA" id="ARBA00022801"/>
    </source>
</evidence>
<dbReference type="Proteomes" id="UP001281656">
    <property type="component" value="Unassembled WGS sequence"/>
</dbReference>
<keyword evidence="5 7" id="KW-0547">Nucleotide-binding</keyword>
<feature type="binding site" evidence="7">
    <location>
        <position position="96"/>
    </location>
    <ligand>
        <name>a divalent metal cation</name>
        <dbReference type="ChEBI" id="CHEBI:60240"/>
    </ligand>
</feature>
<dbReference type="NCBIfam" id="NF001490">
    <property type="entry name" value="PRK00346.1-4"/>
    <property type="match status" value="1"/>
</dbReference>